<dbReference type="EMBL" id="CZBX01000006">
    <property type="protein sequence ID" value="CUQ87626.1"/>
    <property type="molecule type" value="Genomic_DNA"/>
</dbReference>
<sequence>MNRFAVTLDSVVIVSRQNQISDGDPKKRVCLKFVFVKNNEKNRGIHKNIKKV</sequence>
<gene>
    <name evidence="1" type="ORF">ERS852502_01606</name>
</gene>
<evidence type="ECO:0000313" key="2">
    <source>
        <dbReference type="Proteomes" id="UP000078383"/>
    </source>
</evidence>
<organism evidence="1 2">
    <name type="scientific">[Ruminococcus] torques</name>
    <dbReference type="NCBI Taxonomy" id="33039"/>
    <lineage>
        <taxon>Bacteria</taxon>
        <taxon>Bacillati</taxon>
        <taxon>Bacillota</taxon>
        <taxon>Clostridia</taxon>
        <taxon>Lachnospirales</taxon>
        <taxon>Lachnospiraceae</taxon>
        <taxon>Mediterraneibacter</taxon>
    </lineage>
</organism>
<name>A0A174ZU81_9FIRM</name>
<dbReference type="Proteomes" id="UP000078383">
    <property type="component" value="Unassembled WGS sequence"/>
</dbReference>
<protein>
    <submittedName>
        <fullName evidence="1">Uncharacterized protein</fullName>
    </submittedName>
</protein>
<proteinExistence type="predicted"/>
<accession>A0A174ZU81</accession>
<reference evidence="1 2" key="1">
    <citation type="submission" date="2015-09" db="EMBL/GenBank/DDBJ databases">
        <authorList>
            <consortium name="Pathogen Informatics"/>
        </authorList>
    </citation>
    <scope>NUCLEOTIDE SEQUENCE [LARGE SCALE GENOMIC DNA]</scope>
    <source>
        <strain evidence="1 2">2789STDY5834889</strain>
    </source>
</reference>
<evidence type="ECO:0000313" key="1">
    <source>
        <dbReference type="EMBL" id="CUQ87626.1"/>
    </source>
</evidence>
<dbReference type="AlphaFoldDB" id="A0A174ZU81"/>